<evidence type="ECO:0000259" key="1">
    <source>
        <dbReference type="PROSITE" id="PS50878"/>
    </source>
</evidence>
<gene>
    <name evidence="2" type="ORF">OXX778_LOCUS10941</name>
</gene>
<accession>A0A813YY27</accession>
<dbReference type="OrthoDB" id="10014409at2759"/>
<dbReference type="Pfam" id="PF00078">
    <property type="entry name" value="RVT_1"/>
    <property type="match status" value="1"/>
</dbReference>
<evidence type="ECO:0000313" key="2">
    <source>
        <dbReference type="EMBL" id="CAF0891612.1"/>
    </source>
</evidence>
<name>A0A813YY27_9BILA</name>
<proteinExistence type="predicted"/>
<dbReference type="PROSITE" id="PS50878">
    <property type="entry name" value="RT_POL"/>
    <property type="match status" value="1"/>
</dbReference>
<keyword evidence="3" id="KW-1185">Reference proteome</keyword>
<dbReference type="EMBL" id="CAJNOC010001792">
    <property type="protein sequence ID" value="CAF0891612.1"/>
    <property type="molecule type" value="Genomic_DNA"/>
</dbReference>
<protein>
    <recommendedName>
        <fullName evidence="1">Reverse transcriptase domain-containing protein</fullName>
    </recommendedName>
</protein>
<feature type="domain" description="Reverse transcriptase" evidence="1">
    <location>
        <begin position="1"/>
        <end position="83"/>
    </location>
</feature>
<evidence type="ECO:0000313" key="3">
    <source>
        <dbReference type="Proteomes" id="UP000663879"/>
    </source>
</evidence>
<comment type="caution">
    <text evidence="2">The sequence shown here is derived from an EMBL/GenBank/DDBJ whole genome shotgun (WGS) entry which is preliminary data.</text>
</comment>
<dbReference type="InterPro" id="IPR000477">
    <property type="entry name" value="RT_dom"/>
</dbReference>
<reference evidence="2" key="1">
    <citation type="submission" date="2021-02" db="EMBL/GenBank/DDBJ databases">
        <authorList>
            <person name="Nowell W R."/>
        </authorList>
    </citation>
    <scope>NUCLEOTIDE SEQUENCE</scope>
    <source>
        <strain evidence="2">Ploen Becks lab</strain>
    </source>
</reference>
<sequence length="83" mass="9146">MLNEKSNEFKIDEDAKQGGKLSAFLFNLYVNDLIENWTEGGLGASINGINLSDIAYCDDIIILSPVARHAQILLDKIGEYSAK</sequence>
<organism evidence="2 3">
    <name type="scientific">Brachionus calyciflorus</name>
    <dbReference type="NCBI Taxonomy" id="104777"/>
    <lineage>
        <taxon>Eukaryota</taxon>
        <taxon>Metazoa</taxon>
        <taxon>Spiralia</taxon>
        <taxon>Gnathifera</taxon>
        <taxon>Rotifera</taxon>
        <taxon>Eurotatoria</taxon>
        <taxon>Monogononta</taxon>
        <taxon>Pseudotrocha</taxon>
        <taxon>Ploima</taxon>
        <taxon>Brachionidae</taxon>
        <taxon>Brachionus</taxon>
    </lineage>
</organism>
<dbReference type="Proteomes" id="UP000663879">
    <property type="component" value="Unassembled WGS sequence"/>
</dbReference>
<dbReference type="AlphaFoldDB" id="A0A813YY27"/>